<dbReference type="EC" id="2.7.13.3" evidence="4"/>
<keyword evidence="8" id="KW-0418">Kinase</keyword>
<keyword evidence="5" id="KW-0597">Phosphoprotein</keyword>
<dbReference type="InterPro" id="IPR003661">
    <property type="entry name" value="HisK_dim/P_dom"/>
</dbReference>
<dbReference type="GO" id="GO:0005886">
    <property type="term" value="C:plasma membrane"/>
    <property type="evidence" value="ECO:0007669"/>
    <property type="project" value="UniProtKB-SubCell"/>
</dbReference>
<dbReference type="CDD" id="cd00075">
    <property type="entry name" value="HATPase"/>
    <property type="match status" value="1"/>
</dbReference>
<dbReference type="InterPro" id="IPR036890">
    <property type="entry name" value="HATPase_C_sf"/>
</dbReference>
<dbReference type="InterPro" id="IPR036097">
    <property type="entry name" value="HisK_dim/P_sf"/>
</dbReference>
<dbReference type="SMART" id="SM00304">
    <property type="entry name" value="HAMP"/>
    <property type="match status" value="1"/>
</dbReference>
<dbReference type="Pfam" id="PF00672">
    <property type="entry name" value="HAMP"/>
    <property type="match status" value="1"/>
</dbReference>
<dbReference type="PROSITE" id="PS50109">
    <property type="entry name" value="HIS_KIN"/>
    <property type="match status" value="1"/>
</dbReference>
<dbReference type="InterPro" id="IPR003660">
    <property type="entry name" value="HAMP_dom"/>
</dbReference>
<dbReference type="PANTHER" id="PTHR45436">
    <property type="entry name" value="SENSOR HISTIDINE KINASE YKOH"/>
    <property type="match status" value="1"/>
</dbReference>
<dbReference type="GO" id="GO:0005509">
    <property type="term" value="F:calcium ion binding"/>
    <property type="evidence" value="ECO:0007669"/>
    <property type="project" value="UniProtKB-ARBA"/>
</dbReference>
<dbReference type="Pfam" id="PF00512">
    <property type="entry name" value="HisKA"/>
    <property type="match status" value="1"/>
</dbReference>
<evidence type="ECO:0000259" key="12">
    <source>
        <dbReference type="PROSITE" id="PS50109"/>
    </source>
</evidence>
<organism evidence="14 15">
    <name type="scientific">Arsenicicoccus cauae</name>
    <dbReference type="NCBI Taxonomy" id="2663847"/>
    <lineage>
        <taxon>Bacteria</taxon>
        <taxon>Bacillati</taxon>
        <taxon>Actinomycetota</taxon>
        <taxon>Actinomycetes</taxon>
        <taxon>Micrococcales</taxon>
        <taxon>Intrasporangiaceae</taxon>
        <taxon>Arsenicicoccus</taxon>
    </lineage>
</organism>
<sequence length="475" mass="51206">MRVRDWSLTTKLVTSVVALFLAVTVAIGGATVLVMGQRLTQQVDEQLLEQSRMVDRGGRLGDGDDVLRACTSRPPGTGEGMLRLCLQDGSALSDYVIAGGDYSRLTTAQVGTIARSGVGGQPRSVDVDGLGDYRLVAAYRSGTTIVTGVPLQRVQASIQELLRTITLASLTGLALMGLLGTWLVRRNLRPLRRVADTATRVSRLDLARGEVAPIERVPDELTSPRTEVGQVGHALNTLLDNVDSSLTARHRSETRVRQFVADASHELRTPLASIRGYAELSRKEREPVPGGVRHALDRIESEAKRMTTLVEDLLLLARLDAGRPLEHAPVDLSLLVLECVSDAQVTAPDHRWELDLPGAAIEATGDRGRLQQVLVNLLANARSYTPAGTMIRTSLGVEGERAVIRVLDDGPGIPESLQPNLFQRFTRGDTARNRAAGSTGLGLSIVDAVVKAHHGDVRVESVPGRTEFTVALPLR</sequence>
<evidence type="ECO:0000259" key="13">
    <source>
        <dbReference type="PROSITE" id="PS50885"/>
    </source>
</evidence>
<dbReference type="PANTHER" id="PTHR45436:SF5">
    <property type="entry name" value="SENSOR HISTIDINE KINASE TRCS"/>
    <property type="match status" value="1"/>
</dbReference>
<protein>
    <recommendedName>
        <fullName evidence="4">histidine kinase</fullName>
        <ecNumber evidence="4">2.7.13.3</ecNumber>
    </recommendedName>
</protein>
<dbReference type="AlphaFoldDB" id="A0A6I3ILV4"/>
<feature type="domain" description="Histidine kinase" evidence="12">
    <location>
        <begin position="262"/>
        <end position="475"/>
    </location>
</feature>
<evidence type="ECO:0000256" key="7">
    <source>
        <dbReference type="ARBA" id="ARBA00022692"/>
    </source>
</evidence>
<comment type="cofactor">
    <cofactor evidence="2">
        <name>a divalent metal cation</name>
        <dbReference type="ChEBI" id="CHEBI:60240"/>
    </cofactor>
</comment>
<evidence type="ECO:0000256" key="2">
    <source>
        <dbReference type="ARBA" id="ARBA00001968"/>
    </source>
</evidence>
<evidence type="ECO:0000313" key="15">
    <source>
        <dbReference type="Proteomes" id="UP000431092"/>
    </source>
</evidence>
<dbReference type="SMART" id="SM00387">
    <property type="entry name" value="HATPase_c"/>
    <property type="match status" value="1"/>
</dbReference>
<dbReference type="PRINTS" id="PR00344">
    <property type="entry name" value="BCTRLSENSOR"/>
</dbReference>
<comment type="subcellular location">
    <subcellularLocation>
        <location evidence="3">Cell membrane</location>
    </subcellularLocation>
</comment>
<keyword evidence="10" id="KW-0902">Two-component regulatory system</keyword>
<evidence type="ECO:0000256" key="4">
    <source>
        <dbReference type="ARBA" id="ARBA00012438"/>
    </source>
</evidence>
<evidence type="ECO:0000256" key="8">
    <source>
        <dbReference type="ARBA" id="ARBA00022777"/>
    </source>
</evidence>
<feature type="domain" description="HAMP" evidence="13">
    <location>
        <begin position="185"/>
        <end position="247"/>
    </location>
</feature>
<proteinExistence type="predicted"/>
<dbReference type="CDD" id="cd00082">
    <property type="entry name" value="HisKA"/>
    <property type="match status" value="1"/>
</dbReference>
<dbReference type="InterPro" id="IPR004358">
    <property type="entry name" value="Sig_transdc_His_kin-like_C"/>
</dbReference>
<keyword evidence="6" id="KW-0808">Transferase</keyword>
<dbReference type="CDD" id="cd06225">
    <property type="entry name" value="HAMP"/>
    <property type="match status" value="1"/>
</dbReference>
<keyword evidence="7" id="KW-0812">Transmembrane</keyword>
<dbReference type="Gene3D" id="1.10.287.130">
    <property type="match status" value="1"/>
</dbReference>
<gene>
    <name evidence="14" type="ORF">GGG17_12000</name>
</gene>
<dbReference type="Gene3D" id="6.10.340.10">
    <property type="match status" value="1"/>
</dbReference>
<dbReference type="EMBL" id="WLVL01000039">
    <property type="protein sequence ID" value="MTB72675.1"/>
    <property type="molecule type" value="Genomic_DNA"/>
</dbReference>
<evidence type="ECO:0000256" key="9">
    <source>
        <dbReference type="ARBA" id="ARBA00022989"/>
    </source>
</evidence>
<keyword evidence="11" id="KW-0472">Membrane</keyword>
<dbReference type="Proteomes" id="UP000431092">
    <property type="component" value="Unassembled WGS sequence"/>
</dbReference>
<keyword evidence="9" id="KW-1133">Transmembrane helix</keyword>
<reference evidence="14 15" key="1">
    <citation type="submission" date="2019-11" db="EMBL/GenBank/DDBJ databases">
        <title>Whole genome sequencing identifies a novel species of the genus Arsenicicoccus isolated from human blood.</title>
        <authorList>
            <person name="Jeong J.H."/>
            <person name="Kweon O.J."/>
            <person name="Kim H.R."/>
            <person name="Kim T.-H."/>
            <person name="Ha S.-M."/>
            <person name="Lee M.-K."/>
        </authorList>
    </citation>
    <scope>NUCLEOTIDE SEQUENCE [LARGE SCALE GENOMIC DNA]</scope>
    <source>
        <strain evidence="14 15">MKL-02</strain>
    </source>
</reference>
<accession>A0A6I3ILV4</accession>
<evidence type="ECO:0000313" key="14">
    <source>
        <dbReference type="EMBL" id="MTB72675.1"/>
    </source>
</evidence>
<keyword evidence="15" id="KW-1185">Reference proteome</keyword>
<dbReference type="FunFam" id="3.30.565.10:FF:000006">
    <property type="entry name" value="Sensor histidine kinase WalK"/>
    <property type="match status" value="1"/>
</dbReference>
<name>A0A6I3ILV4_9MICO</name>
<dbReference type="SUPFAM" id="SSF47384">
    <property type="entry name" value="Homodimeric domain of signal transducing histidine kinase"/>
    <property type="match status" value="1"/>
</dbReference>
<dbReference type="GO" id="GO:0000155">
    <property type="term" value="F:phosphorelay sensor kinase activity"/>
    <property type="evidence" value="ECO:0007669"/>
    <property type="project" value="InterPro"/>
</dbReference>
<dbReference type="RefSeq" id="WP_154593926.1">
    <property type="nucleotide sequence ID" value="NZ_WLVL01000039.1"/>
</dbReference>
<evidence type="ECO:0000256" key="5">
    <source>
        <dbReference type="ARBA" id="ARBA00022553"/>
    </source>
</evidence>
<dbReference type="SUPFAM" id="SSF55874">
    <property type="entry name" value="ATPase domain of HSP90 chaperone/DNA topoisomerase II/histidine kinase"/>
    <property type="match status" value="1"/>
</dbReference>
<evidence type="ECO:0000256" key="6">
    <source>
        <dbReference type="ARBA" id="ARBA00022679"/>
    </source>
</evidence>
<evidence type="ECO:0000256" key="1">
    <source>
        <dbReference type="ARBA" id="ARBA00000085"/>
    </source>
</evidence>
<dbReference type="FunFam" id="1.10.287.130:FF:000001">
    <property type="entry name" value="Two-component sensor histidine kinase"/>
    <property type="match status" value="1"/>
</dbReference>
<dbReference type="SMART" id="SM00388">
    <property type="entry name" value="HisKA"/>
    <property type="match status" value="1"/>
</dbReference>
<dbReference type="Pfam" id="PF02518">
    <property type="entry name" value="HATPase_c"/>
    <property type="match status" value="1"/>
</dbReference>
<dbReference type="InterPro" id="IPR050428">
    <property type="entry name" value="TCS_sensor_his_kinase"/>
</dbReference>
<dbReference type="Gene3D" id="3.30.565.10">
    <property type="entry name" value="Histidine kinase-like ATPase, C-terminal domain"/>
    <property type="match status" value="1"/>
</dbReference>
<comment type="catalytic activity">
    <reaction evidence="1">
        <text>ATP + protein L-histidine = ADP + protein N-phospho-L-histidine.</text>
        <dbReference type="EC" id="2.7.13.3"/>
    </reaction>
</comment>
<evidence type="ECO:0000256" key="3">
    <source>
        <dbReference type="ARBA" id="ARBA00004236"/>
    </source>
</evidence>
<comment type="caution">
    <text evidence="14">The sequence shown here is derived from an EMBL/GenBank/DDBJ whole genome shotgun (WGS) entry which is preliminary data.</text>
</comment>
<evidence type="ECO:0000256" key="10">
    <source>
        <dbReference type="ARBA" id="ARBA00023012"/>
    </source>
</evidence>
<dbReference type="InterPro" id="IPR005467">
    <property type="entry name" value="His_kinase_dom"/>
</dbReference>
<dbReference type="InterPro" id="IPR003594">
    <property type="entry name" value="HATPase_dom"/>
</dbReference>
<dbReference type="PROSITE" id="PS50885">
    <property type="entry name" value="HAMP"/>
    <property type="match status" value="1"/>
</dbReference>
<evidence type="ECO:0000256" key="11">
    <source>
        <dbReference type="ARBA" id="ARBA00023136"/>
    </source>
</evidence>